<dbReference type="InterPro" id="IPR011050">
    <property type="entry name" value="Pectin_lyase_fold/virulence"/>
</dbReference>
<dbReference type="PANTHER" id="PTHR31321:SF86">
    <property type="entry name" value="PECTINESTERASE"/>
    <property type="match status" value="1"/>
</dbReference>
<keyword evidence="8 12" id="KW-0378">Hydrolase</keyword>
<evidence type="ECO:0000256" key="1">
    <source>
        <dbReference type="ARBA" id="ARBA00004191"/>
    </source>
</evidence>
<evidence type="ECO:0000256" key="7">
    <source>
        <dbReference type="ARBA" id="ARBA00022729"/>
    </source>
</evidence>
<keyword evidence="5" id="KW-0134">Cell wall</keyword>
<evidence type="ECO:0000256" key="9">
    <source>
        <dbReference type="ARBA" id="ARBA00023085"/>
    </source>
</evidence>
<comment type="subcellular location">
    <subcellularLocation>
        <location evidence="1">Secreted</location>
        <location evidence="1">Cell wall</location>
    </subcellularLocation>
</comment>
<dbReference type="PANTHER" id="PTHR31321">
    <property type="entry name" value="ACYL-COA THIOESTER HYDROLASE YBHC-RELATED"/>
    <property type="match status" value="1"/>
</dbReference>
<dbReference type="AlphaFoldDB" id="A0AAQ3TJF4"/>
<dbReference type="GO" id="GO:0045490">
    <property type="term" value="P:pectin catabolic process"/>
    <property type="evidence" value="ECO:0007669"/>
    <property type="project" value="UniProtKB-UniRule"/>
</dbReference>
<dbReference type="PROSITE" id="PS51257">
    <property type="entry name" value="PROKAR_LIPOPROTEIN"/>
    <property type="match status" value="1"/>
</dbReference>
<keyword evidence="6" id="KW-0964">Secreted</keyword>
<evidence type="ECO:0000256" key="5">
    <source>
        <dbReference type="ARBA" id="ARBA00022512"/>
    </source>
</evidence>
<evidence type="ECO:0000256" key="8">
    <source>
        <dbReference type="ARBA" id="ARBA00022801"/>
    </source>
</evidence>
<dbReference type="GO" id="GO:0030599">
    <property type="term" value="F:pectinesterase activity"/>
    <property type="evidence" value="ECO:0007669"/>
    <property type="project" value="UniProtKB-UniRule"/>
</dbReference>
<dbReference type="Proteomes" id="UP001341281">
    <property type="component" value="Chromosome 05"/>
</dbReference>
<feature type="domain" description="Pectinesterase catalytic" evidence="13">
    <location>
        <begin position="38"/>
        <end position="326"/>
    </location>
</feature>
<dbReference type="PROSITE" id="PS00503">
    <property type="entry name" value="PECTINESTERASE_2"/>
    <property type="match status" value="1"/>
</dbReference>
<evidence type="ECO:0000256" key="2">
    <source>
        <dbReference type="ARBA" id="ARBA00005184"/>
    </source>
</evidence>
<dbReference type="Gene3D" id="2.160.20.10">
    <property type="entry name" value="Single-stranded right-handed beta-helix, Pectin lyase-like"/>
    <property type="match status" value="1"/>
</dbReference>
<dbReference type="InterPro" id="IPR033131">
    <property type="entry name" value="Pectinesterase_Asp_AS"/>
</dbReference>
<feature type="active site" evidence="11">
    <location>
        <position position="188"/>
    </location>
</feature>
<organism evidence="14 15">
    <name type="scientific">Paspalum notatum var. saurae</name>
    <dbReference type="NCBI Taxonomy" id="547442"/>
    <lineage>
        <taxon>Eukaryota</taxon>
        <taxon>Viridiplantae</taxon>
        <taxon>Streptophyta</taxon>
        <taxon>Embryophyta</taxon>
        <taxon>Tracheophyta</taxon>
        <taxon>Spermatophyta</taxon>
        <taxon>Magnoliopsida</taxon>
        <taxon>Liliopsida</taxon>
        <taxon>Poales</taxon>
        <taxon>Poaceae</taxon>
        <taxon>PACMAD clade</taxon>
        <taxon>Panicoideae</taxon>
        <taxon>Andropogonodae</taxon>
        <taxon>Paspaleae</taxon>
        <taxon>Paspalinae</taxon>
        <taxon>Paspalum</taxon>
    </lineage>
</organism>
<name>A0AAQ3TJF4_PASNO</name>
<evidence type="ECO:0000256" key="10">
    <source>
        <dbReference type="ARBA" id="ARBA00047928"/>
    </source>
</evidence>
<evidence type="ECO:0000256" key="11">
    <source>
        <dbReference type="PROSITE-ProRule" id="PRU10040"/>
    </source>
</evidence>
<dbReference type="SUPFAM" id="SSF51126">
    <property type="entry name" value="Pectin lyase-like"/>
    <property type="match status" value="1"/>
</dbReference>
<protein>
    <recommendedName>
        <fullName evidence="4 12">Pectinesterase</fullName>
        <ecNumber evidence="4 12">3.1.1.11</ecNumber>
    </recommendedName>
</protein>
<dbReference type="EMBL" id="CP144749">
    <property type="protein sequence ID" value="WVZ74161.1"/>
    <property type="molecule type" value="Genomic_DNA"/>
</dbReference>
<evidence type="ECO:0000256" key="3">
    <source>
        <dbReference type="ARBA" id="ARBA00008891"/>
    </source>
</evidence>
<dbReference type="InterPro" id="IPR012334">
    <property type="entry name" value="Pectin_lyas_fold"/>
</dbReference>
<comment type="pathway">
    <text evidence="2 12">Glycan metabolism; pectin degradation; 2-dehydro-3-deoxy-D-gluconate from pectin: step 1/5.</text>
</comment>
<feature type="signal peptide" evidence="12">
    <location>
        <begin position="1"/>
        <end position="22"/>
    </location>
</feature>
<feature type="chain" id="PRO_5042665514" description="Pectinesterase" evidence="12">
    <location>
        <begin position="23"/>
        <end position="340"/>
    </location>
</feature>
<reference evidence="14 15" key="1">
    <citation type="submission" date="2024-02" db="EMBL/GenBank/DDBJ databases">
        <title>High-quality chromosome-scale genome assembly of Pensacola bahiagrass (Paspalum notatum Flugge var. saurae).</title>
        <authorList>
            <person name="Vega J.M."/>
            <person name="Podio M."/>
            <person name="Orjuela J."/>
            <person name="Siena L.A."/>
            <person name="Pessino S.C."/>
            <person name="Combes M.C."/>
            <person name="Mariac C."/>
            <person name="Albertini E."/>
            <person name="Pupilli F."/>
            <person name="Ortiz J.P.A."/>
            <person name="Leblanc O."/>
        </authorList>
    </citation>
    <scope>NUCLEOTIDE SEQUENCE [LARGE SCALE GENOMIC DNA]</scope>
    <source>
        <strain evidence="14">R1</strain>
        <tissue evidence="14">Leaf</tissue>
    </source>
</reference>
<evidence type="ECO:0000256" key="6">
    <source>
        <dbReference type="ARBA" id="ARBA00022525"/>
    </source>
</evidence>
<accession>A0AAQ3TJF4</accession>
<keyword evidence="9 12" id="KW-0063">Aspartyl esterase</keyword>
<evidence type="ECO:0000313" key="15">
    <source>
        <dbReference type="Proteomes" id="UP001341281"/>
    </source>
</evidence>
<dbReference type="EC" id="3.1.1.11" evidence="4 12"/>
<sequence length="340" mass="36370">MLRVGAVCVLLSVLSHCQPSAAACLHLPADTISTIFLCVDKSGCCNFTTVQAAVDAVPKDNTKRAVIVITSGVYVEKVTVVKPNITFQGQGLIATMIVWNDTASSTGTTPDSASVYIHGEGFVAKNVSFKNSAPAAEPGAVGAQAVALRIDGDKAVFWGCGIFSGQDTLLDDANRHYFRDCFIEGSIDFIFGDGRSLYENCTLNSVAEASPQQSITGAITAQGRKFPDNDTGFSFVGCTIQGTGWILLGRAWQPYSRVVFAYTSMPAIVAPQGWDNWGDGQRNSTVFYGEFNCVGDGANMAGRVPYAQKLNDMAAKPFLDISYIDGAEWIKPFDDALVVY</sequence>
<keyword evidence="15" id="KW-1185">Reference proteome</keyword>
<evidence type="ECO:0000256" key="12">
    <source>
        <dbReference type="RuleBase" id="RU000589"/>
    </source>
</evidence>
<dbReference type="InterPro" id="IPR000070">
    <property type="entry name" value="Pectinesterase_cat"/>
</dbReference>
<comment type="catalytic activity">
    <reaction evidence="10 12">
        <text>[(1-&gt;4)-alpha-D-galacturonosyl methyl ester](n) + n H2O = [(1-&gt;4)-alpha-D-galacturonosyl](n) + n methanol + n H(+)</text>
        <dbReference type="Rhea" id="RHEA:22380"/>
        <dbReference type="Rhea" id="RHEA-COMP:14570"/>
        <dbReference type="Rhea" id="RHEA-COMP:14573"/>
        <dbReference type="ChEBI" id="CHEBI:15377"/>
        <dbReference type="ChEBI" id="CHEBI:15378"/>
        <dbReference type="ChEBI" id="CHEBI:17790"/>
        <dbReference type="ChEBI" id="CHEBI:140522"/>
        <dbReference type="ChEBI" id="CHEBI:140523"/>
        <dbReference type="EC" id="3.1.1.11"/>
    </reaction>
</comment>
<keyword evidence="7 12" id="KW-0732">Signal</keyword>
<dbReference type="FunFam" id="2.160.20.10:FF:000008">
    <property type="entry name" value="Pectinesterase"/>
    <property type="match status" value="1"/>
</dbReference>
<dbReference type="Pfam" id="PF01095">
    <property type="entry name" value="Pectinesterase"/>
    <property type="match status" value="1"/>
</dbReference>
<evidence type="ECO:0000259" key="13">
    <source>
        <dbReference type="Pfam" id="PF01095"/>
    </source>
</evidence>
<comment type="similarity">
    <text evidence="3">Belongs to the pectinesterase family.</text>
</comment>
<proteinExistence type="inferred from homology"/>
<evidence type="ECO:0000256" key="4">
    <source>
        <dbReference type="ARBA" id="ARBA00013229"/>
    </source>
</evidence>
<gene>
    <name evidence="14" type="ORF">U9M48_022376</name>
</gene>
<dbReference type="GO" id="GO:0042545">
    <property type="term" value="P:cell wall modification"/>
    <property type="evidence" value="ECO:0007669"/>
    <property type="project" value="UniProtKB-UniRule"/>
</dbReference>
<evidence type="ECO:0000313" key="14">
    <source>
        <dbReference type="EMBL" id="WVZ74161.1"/>
    </source>
</evidence>